<accession>A0A2N9ITM4</accession>
<proteinExistence type="predicted"/>
<reference evidence="2" key="1">
    <citation type="submission" date="2018-02" db="EMBL/GenBank/DDBJ databases">
        <authorList>
            <person name="Cohen D.B."/>
            <person name="Kent A.D."/>
        </authorList>
    </citation>
    <scope>NUCLEOTIDE SEQUENCE</scope>
</reference>
<dbReference type="InterPro" id="IPR008942">
    <property type="entry name" value="ENTH_VHS"/>
</dbReference>
<sequence length="221" mass="24005">MDKDQGGRFNDLFSSQFVMVLSVELVAKGISAGLKEGNVQSVSEGLRKVEKLEVAPMSLNMSDFRNEAHSSIWDHSAFVRTYVMYLDQRLELMFFNRKTFFTVSVAIANGGSVGGGGRFNGGRDNFRSPPPSSSRPYKDDYSGTESNGYGNKKVRFGSPGDGSGGNGPSDIILFISQRVAASFLADTSCGVQRVERLSFARCLSGPSNDNKTGTHMNSVRI</sequence>
<gene>
    <name evidence="2" type="ORF">FSB_LOCUS56658</name>
</gene>
<feature type="region of interest" description="Disordered" evidence="1">
    <location>
        <begin position="118"/>
        <end position="163"/>
    </location>
</feature>
<evidence type="ECO:0000256" key="1">
    <source>
        <dbReference type="SAM" id="MobiDB-lite"/>
    </source>
</evidence>
<protein>
    <submittedName>
        <fullName evidence="2">Uncharacterized protein</fullName>
    </submittedName>
</protein>
<dbReference type="AlphaFoldDB" id="A0A2N9ITM4"/>
<evidence type="ECO:0000313" key="2">
    <source>
        <dbReference type="EMBL" id="SPD28776.1"/>
    </source>
</evidence>
<organism evidence="2">
    <name type="scientific">Fagus sylvatica</name>
    <name type="common">Beechnut</name>
    <dbReference type="NCBI Taxonomy" id="28930"/>
    <lineage>
        <taxon>Eukaryota</taxon>
        <taxon>Viridiplantae</taxon>
        <taxon>Streptophyta</taxon>
        <taxon>Embryophyta</taxon>
        <taxon>Tracheophyta</taxon>
        <taxon>Spermatophyta</taxon>
        <taxon>Magnoliopsida</taxon>
        <taxon>eudicotyledons</taxon>
        <taxon>Gunneridae</taxon>
        <taxon>Pentapetalae</taxon>
        <taxon>rosids</taxon>
        <taxon>fabids</taxon>
        <taxon>Fagales</taxon>
        <taxon>Fagaceae</taxon>
        <taxon>Fagus</taxon>
    </lineage>
</organism>
<name>A0A2N9ITM4_FAGSY</name>
<dbReference type="EMBL" id="OIVN01006245">
    <property type="protein sequence ID" value="SPD28776.1"/>
    <property type="molecule type" value="Genomic_DNA"/>
</dbReference>
<dbReference type="Gene3D" id="1.25.40.90">
    <property type="match status" value="1"/>
</dbReference>